<feature type="chain" id="PRO_5016614117" description="DUF4252 domain-containing protein" evidence="1">
    <location>
        <begin position="19"/>
        <end position="158"/>
    </location>
</feature>
<accession>A0A376G495</accession>
<keyword evidence="1" id="KW-0732">Signal</keyword>
<sequence>MKKYVFIFALFIVGFANAQTNKFVDIYNQFQDKKGVTTITINKAMFSMMGNLTANDSDLKDLDGLFKKMNSIKMIMIDNTNKDAKNQVKSAFDKMKLEELMSINKDGSKIRFLTENANAKVFKNVLMSINSDDQQMYMIMDGEITASEMNKMVKQSNK</sequence>
<dbReference type="Pfam" id="PF14060">
    <property type="entry name" value="DUF4252"/>
    <property type="match status" value="1"/>
</dbReference>
<feature type="signal peptide" evidence="1">
    <location>
        <begin position="1"/>
        <end position="18"/>
    </location>
</feature>
<evidence type="ECO:0000313" key="3">
    <source>
        <dbReference type="Proteomes" id="UP000254737"/>
    </source>
</evidence>
<dbReference type="RefSeq" id="WP_114999145.1">
    <property type="nucleotide sequence ID" value="NZ_UFXS01000001.1"/>
</dbReference>
<gene>
    <name evidence="2" type="ORF">NCTC13456_01040</name>
</gene>
<dbReference type="EMBL" id="UFXS01000001">
    <property type="protein sequence ID" value="STD54488.1"/>
    <property type="molecule type" value="Genomic_DNA"/>
</dbReference>
<protein>
    <recommendedName>
        <fullName evidence="4">DUF4252 domain-containing protein</fullName>
    </recommendedName>
</protein>
<evidence type="ECO:0000256" key="1">
    <source>
        <dbReference type="SAM" id="SignalP"/>
    </source>
</evidence>
<reference evidence="2 3" key="1">
    <citation type="submission" date="2018-06" db="EMBL/GenBank/DDBJ databases">
        <authorList>
            <consortium name="Pathogen Informatics"/>
            <person name="Doyle S."/>
        </authorList>
    </citation>
    <scope>NUCLEOTIDE SEQUENCE [LARGE SCALE GENOMIC DNA]</scope>
    <source>
        <strain evidence="2 3">NCTC13456</strain>
    </source>
</reference>
<proteinExistence type="predicted"/>
<dbReference type="STRING" id="343874.GCA_000805695_02721"/>
<evidence type="ECO:0000313" key="2">
    <source>
        <dbReference type="EMBL" id="STD54488.1"/>
    </source>
</evidence>
<dbReference type="Proteomes" id="UP000254737">
    <property type="component" value="Unassembled WGS sequence"/>
</dbReference>
<organism evidence="2 3">
    <name type="scientific">Empedobacter falsenii</name>
    <dbReference type="NCBI Taxonomy" id="343874"/>
    <lineage>
        <taxon>Bacteria</taxon>
        <taxon>Pseudomonadati</taxon>
        <taxon>Bacteroidota</taxon>
        <taxon>Flavobacteriia</taxon>
        <taxon>Flavobacteriales</taxon>
        <taxon>Weeksellaceae</taxon>
        <taxon>Empedobacter</taxon>
    </lineage>
</organism>
<dbReference type="AlphaFoldDB" id="A0A376G495"/>
<name>A0A376G495_9FLAO</name>
<evidence type="ECO:0008006" key="4">
    <source>
        <dbReference type="Google" id="ProtNLM"/>
    </source>
</evidence>
<dbReference type="InterPro" id="IPR025348">
    <property type="entry name" value="DUF4252"/>
</dbReference>